<dbReference type="GO" id="GO:0005739">
    <property type="term" value="C:mitochondrion"/>
    <property type="evidence" value="ECO:0007669"/>
    <property type="project" value="TreeGrafter"/>
</dbReference>
<dbReference type="Gene3D" id="3.40.50.300">
    <property type="entry name" value="P-loop containing nucleotide triphosphate hydrolases"/>
    <property type="match status" value="1"/>
</dbReference>
<sequence>MVPIQARAGIIAMPPALRCLLLRRMTLFTNTARHITTTVPAKTTSTAAPHFSSFLPVDDPILDDLEDYGDNYEDSYDQLHLTPKQPSPQPEGPTLATLFAGSQAFVAFHPRPSNDPNQIPIPSVKAPNASLCAANKVFTFKKPFFLHSSPDFKRLPSNTYTPEVLLLGSSNVGKSTLLNALGGTLPHEAGRSHGLQARRGNLALTSHRAGCTKTLNMFGFGEAPTEVVQAALEVRAEENKKAGSLSRKERREHAKRPREKLPWNALVLVDTPGYGFQSLEEWGVEVWKYLNGRKMLKGAVVLIDAVAGVKKNDWAVMRMLKNANIKTMVVVTKADKVQYAVDGVHNVLTEIWKTLREAKELGTPWQEGHGWERETWVTGAGDPRKNGGMGVDGVRFGICKLAGLVADERKLAPIVLKQAQEAEPVEIVPFEQITWAPAAKEPTLAKEKKDAPAAAQRAKNMTFEEILLAAAINEPTGGKEKRTSFGMGRDDLFSPGRDVKKTKSVPIPLKQAKMGNPALTAAFEDVLMTSAVGASVTDKGKRRGKEARGRANARF</sequence>
<dbReference type="Pfam" id="PF01926">
    <property type="entry name" value="MMR_HSR1"/>
    <property type="match status" value="1"/>
</dbReference>
<dbReference type="InterPro" id="IPR052279">
    <property type="entry name" value="EngB_GTPase"/>
</dbReference>
<dbReference type="GO" id="GO:0005525">
    <property type="term" value="F:GTP binding"/>
    <property type="evidence" value="ECO:0007669"/>
    <property type="project" value="UniProtKB-KW"/>
</dbReference>
<dbReference type="Proteomes" id="UP001321760">
    <property type="component" value="Unassembled WGS sequence"/>
</dbReference>
<dbReference type="InterPro" id="IPR006073">
    <property type="entry name" value="GTP-bd"/>
</dbReference>
<name>A0AAV9GBY9_9PEZI</name>
<feature type="region of interest" description="Disordered" evidence="5">
    <location>
        <begin position="477"/>
        <end position="499"/>
    </location>
</feature>
<dbReference type="InterPro" id="IPR027417">
    <property type="entry name" value="P-loop_NTPase"/>
</dbReference>
<evidence type="ECO:0000256" key="3">
    <source>
        <dbReference type="ARBA" id="ARBA00022842"/>
    </source>
</evidence>
<dbReference type="SUPFAM" id="SSF52540">
    <property type="entry name" value="P-loop containing nucleoside triphosphate hydrolases"/>
    <property type="match status" value="1"/>
</dbReference>
<evidence type="ECO:0000256" key="4">
    <source>
        <dbReference type="ARBA" id="ARBA00023134"/>
    </source>
</evidence>
<evidence type="ECO:0000313" key="8">
    <source>
        <dbReference type="Proteomes" id="UP001321760"/>
    </source>
</evidence>
<feature type="domain" description="EngB-type G" evidence="6">
    <location>
        <begin position="160"/>
        <end position="404"/>
    </location>
</feature>
<evidence type="ECO:0000313" key="7">
    <source>
        <dbReference type="EMBL" id="KAK4444697.1"/>
    </source>
</evidence>
<feature type="region of interest" description="Disordered" evidence="5">
    <location>
        <begin position="534"/>
        <end position="555"/>
    </location>
</feature>
<dbReference type="EMBL" id="MU865974">
    <property type="protein sequence ID" value="KAK4444697.1"/>
    <property type="molecule type" value="Genomic_DNA"/>
</dbReference>
<reference evidence="7" key="2">
    <citation type="submission" date="2023-05" db="EMBL/GenBank/DDBJ databases">
        <authorList>
            <consortium name="Lawrence Berkeley National Laboratory"/>
            <person name="Steindorff A."/>
            <person name="Hensen N."/>
            <person name="Bonometti L."/>
            <person name="Westerberg I."/>
            <person name="Brannstrom I.O."/>
            <person name="Guillou S."/>
            <person name="Cros-Aarteil S."/>
            <person name="Calhoun S."/>
            <person name="Haridas S."/>
            <person name="Kuo A."/>
            <person name="Mondo S."/>
            <person name="Pangilinan J."/>
            <person name="Riley R."/>
            <person name="Labutti K."/>
            <person name="Andreopoulos B."/>
            <person name="Lipzen A."/>
            <person name="Chen C."/>
            <person name="Yanf M."/>
            <person name="Daum C."/>
            <person name="Ng V."/>
            <person name="Clum A."/>
            <person name="Ohm R."/>
            <person name="Martin F."/>
            <person name="Silar P."/>
            <person name="Natvig D."/>
            <person name="Lalanne C."/>
            <person name="Gautier V."/>
            <person name="Ament-Velasquez S.L."/>
            <person name="Kruys A."/>
            <person name="Hutchinson M.I."/>
            <person name="Powell A.J."/>
            <person name="Barry K."/>
            <person name="Miller A.N."/>
            <person name="Grigoriev I.V."/>
            <person name="Debuchy R."/>
            <person name="Gladieux P."/>
            <person name="Thoren M.H."/>
            <person name="Johannesson H."/>
        </authorList>
    </citation>
    <scope>NUCLEOTIDE SEQUENCE</scope>
    <source>
        <strain evidence="7">PSN243</strain>
    </source>
</reference>
<proteinExistence type="predicted"/>
<evidence type="ECO:0000256" key="2">
    <source>
        <dbReference type="ARBA" id="ARBA00022741"/>
    </source>
</evidence>
<dbReference type="PANTHER" id="PTHR46498">
    <property type="entry name" value="GTP-BINDING PROTEIN 8"/>
    <property type="match status" value="1"/>
</dbReference>
<dbReference type="InterPro" id="IPR030393">
    <property type="entry name" value="G_ENGB_dom"/>
</dbReference>
<keyword evidence="3" id="KW-0460">Magnesium</keyword>
<protein>
    <recommendedName>
        <fullName evidence="6">EngB-type G domain-containing protein</fullName>
    </recommendedName>
</protein>
<evidence type="ECO:0000256" key="5">
    <source>
        <dbReference type="SAM" id="MobiDB-lite"/>
    </source>
</evidence>
<keyword evidence="4" id="KW-0342">GTP-binding</keyword>
<feature type="compositionally biased region" description="Basic residues" evidence="5">
    <location>
        <begin position="540"/>
        <end position="555"/>
    </location>
</feature>
<comment type="caution">
    <text evidence="7">The sequence shown here is derived from an EMBL/GenBank/DDBJ whole genome shotgun (WGS) entry which is preliminary data.</text>
</comment>
<organism evidence="7 8">
    <name type="scientific">Podospora aff. communis PSN243</name>
    <dbReference type="NCBI Taxonomy" id="3040156"/>
    <lineage>
        <taxon>Eukaryota</taxon>
        <taxon>Fungi</taxon>
        <taxon>Dikarya</taxon>
        <taxon>Ascomycota</taxon>
        <taxon>Pezizomycotina</taxon>
        <taxon>Sordariomycetes</taxon>
        <taxon>Sordariomycetidae</taxon>
        <taxon>Sordariales</taxon>
        <taxon>Podosporaceae</taxon>
        <taxon>Podospora</taxon>
    </lineage>
</organism>
<dbReference type="PANTHER" id="PTHR46498:SF1">
    <property type="entry name" value="GTP-BINDING PROTEIN 8"/>
    <property type="match status" value="1"/>
</dbReference>
<dbReference type="PROSITE" id="PS51706">
    <property type="entry name" value="G_ENGB"/>
    <property type="match status" value="1"/>
</dbReference>
<keyword evidence="2" id="KW-0547">Nucleotide-binding</keyword>
<keyword evidence="1" id="KW-0479">Metal-binding</keyword>
<evidence type="ECO:0000259" key="6">
    <source>
        <dbReference type="PROSITE" id="PS51706"/>
    </source>
</evidence>
<gene>
    <name evidence="7" type="ORF">QBC34DRAFT_359778</name>
</gene>
<evidence type="ECO:0000256" key="1">
    <source>
        <dbReference type="ARBA" id="ARBA00022723"/>
    </source>
</evidence>
<reference evidence="7" key="1">
    <citation type="journal article" date="2023" name="Mol. Phylogenet. Evol.">
        <title>Genome-scale phylogeny and comparative genomics of the fungal order Sordariales.</title>
        <authorList>
            <person name="Hensen N."/>
            <person name="Bonometti L."/>
            <person name="Westerberg I."/>
            <person name="Brannstrom I.O."/>
            <person name="Guillou S."/>
            <person name="Cros-Aarteil S."/>
            <person name="Calhoun S."/>
            <person name="Haridas S."/>
            <person name="Kuo A."/>
            <person name="Mondo S."/>
            <person name="Pangilinan J."/>
            <person name="Riley R."/>
            <person name="LaButti K."/>
            <person name="Andreopoulos B."/>
            <person name="Lipzen A."/>
            <person name="Chen C."/>
            <person name="Yan M."/>
            <person name="Daum C."/>
            <person name="Ng V."/>
            <person name="Clum A."/>
            <person name="Steindorff A."/>
            <person name="Ohm R.A."/>
            <person name="Martin F."/>
            <person name="Silar P."/>
            <person name="Natvig D.O."/>
            <person name="Lalanne C."/>
            <person name="Gautier V."/>
            <person name="Ament-Velasquez S.L."/>
            <person name="Kruys A."/>
            <person name="Hutchinson M.I."/>
            <person name="Powell A.J."/>
            <person name="Barry K."/>
            <person name="Miller A.N."/>
            <person name="Grigoriev I.V."/>
            <person name="Debuchy R."/>
            <person name="Gladieux P."/>
            <person name="Hiltunen Thoren M."/>
            <person name="Johannesson H."/>
        </authorList>
    </citation>
    <scope>NUCLEOTIDE SEQUENCE</scope>
    <source>
        <strain evidence="7">PSN243</strain>
    </source>
</reference>
<dbReference type="AlphaFoldDB" id="A0AAV9GBY9"/>
<dbReference type="GO" id="GO:0046872">
    <property type="term" value="F:metal ion binding"/>
    <property type="evidence" value="ECO:0007669"/>
    <property type="project" value="UniProtKB-KW"/>
</dbReference>
<keyword evidence="8" id="KW-1185">Reference proteome</keyword>
<accession>A0AAV9GBY9</accession>